<evidence type="ECO:0008006" key="3">
    <source>
        <dbReference type="Google" id="ProtNLM"/>
    </source>
</evidence>
<dbReference type="EMBL" id="FNBZ01000003">
    <property type="protein sequence ID" value="SDG34465.1"/>
    <property type="molecule type" value="Genomic_DNA"/>
</dbReference>
<name>A0ABY0NZ51_9HYPH</name>
<reference evidence="1 2" key="1">
    <citation type="submission" date="2016-10" db="EMBL/GenBank/DDBJ databases">
        <authorList>
            <person name="Varghese N."/>
            <person name="Submissions S."/>
        </authorList>
    </citation>
    <scope>NUCLEOTIDE SEQUENCE [LARGE SCALE GENOMIC DNA]</scope>
    <source>
        <strain evidence="1 2">DSM 26672</strain>
    </source>
</reference>
<evidence type="ECO:0000313" key="2">
    <source>
        <dbReference type="Proteomes" id="UP000199468"/>
    </source>
</evidence>
<proteinExistence type="predicted"/>
<gene>
    <name evidence="1" type="ORF">SAMN05421844_103593</name>
</gene>
<dbReference type="Proteomes" id="UP000199468">
    <property type="component" value="Unassembled WGS sequence"/>
</dbReference>
<keyword evidence="2" id="KW-1185">Reference proteome</keyword>
<comment type="caution">
    <text evidence="1">The sequence shown here is derived from an EMBL/GenBank/DDBJ whole genome shotgun (WGS) entry which is preliminary data.</text>
</comment>
<sequence>MMIENEDQYQEAVARLKSIAELPDEERDESAFLDLSAAMVAYETSVAAPAEG</sequence>
<accession>A0ABY0NZ51</accession>
<evidence type="ECO:0000313" key="1">
    <source>
        <dbReference type="EMBL" id="SDG34465.1"/>
    </source>
</evidence>
<protein>
    <recommendedName>
        <fullName evidence="3">Transcriptional regulator</fullName>
    </recommendedName>
</protein>
<organism evidence="1 2">
    <name type="scientific">Bosea robiniae</name>
    <dbReference type="NCBI Taxonomy" id="1036780"/>
    <lineage>
        <taxon>Bacteria</taxon>
        <taxon>Pseudomonadati</taxon>
        <taxon>Pseudomonadota</taxon>
        <taxon>Alphaproteobacteria</taxon>
        <taxon>Hyphomicrobiales</taxon>
        <taxon>Boseaceae</taxon>
        <taxon>Bosea</taxon>
    </lineage>
</organism>